<evidence type="ECO:0000313" key="2">
    <source>
        <dbReference type="Proteomes" id="UP000032668"/>
    </source>
</evidence>
<reference evidence="1 2" key="1">
    <citation type="submission" date="2012-11" db="EMBL/GenBank/DDBJ databases">
        <title>Whole genome sequence of Acidocella aminolytica 101 = DSM 11237.</title>
        <authorList>
            <person name="Azuma Y."/>
            <person name="Higashiura N."/>
            <person name="Hirakawa H."/>
            <person name="Matsushita K."/>
        </authorList>
    </citation>
    <scope>NUCLEOTIDE SEQUENCE [LARGE SCALE GENOMIC DNA]</scope>
    <source>
        <strain evidence="2">101 / DSM 11237</strain>
    </source>
</reference>
<sequence length="115" mass="12646">MGFIGPDKQHHDTIAPSSFVLKVGVPVTFTVINFDDGHHSMTAPGLMNIMIKPGTDEPNGSIKPAITTYTFTPEKAGNFRWHCIFQCDGPSHWAMSHGFDGPDRDGYMAGWIKVL</sequence>
<evidence type="ECO:0000313" key="1">
    <source>
        <dbReference type="EMBL" id="GAN82080.1"/>
    </source>
</evidence>
<dbReference type="SUPFAM" id="SSF49503">
    <property type="entry name" value="Cupredoxins"/>
    <property type="match status" value="1"/>
</dbReference>
<dbReference type="AlphaFoldDB" id="A0A0D6PJZ2"/>
<gene>
    <name evidence="1" type="ORF">Aam_151_006</name>
</gene>
<proteinExistence type="predicted"/>
<accession>A0A0D6PJZ2</accession>
<dbReference type="EMBL" id="BANC01000148">
    <property type="protein sequence ID" value="GAN82080.1"/>
    <property type="molecule type" value="Genomic_DNA"/>
</dbReference>
<name>A0A0D6PJZ2_9PROT</name>
<comment type="caution">
    <text evidence="1">The sequence shown here is derived from an EMBL/GenBank/DDBJ whole genome shotgun (WGS) entry which is preliminary data.</text>
</comment>
<dbReference type="InterPro" id="IPR008972">
    <property type="entry name" value="Cupredoxin"/>
</dbReference>
<dbReference type="Gene3D" id="2.60.40.420">
    <property type="entry name" value="Cupredoxins - blue copper proteins"/>
    <property type="match status" value="1"/>
</dbReference>
<dbReference type="Proteomes" id="UP000032668">
    <property type="component" value="Unassembled WGS sequence"/>
</dbReference>
<evidence type="ECO:0008006" key="3">
    <source>
        <dbReference type="Google" id="ProtNLM"/>
    </source>
</evidence>
<protein>
    <recommendedName>
        <fullName evidence="3">EfeO-type cupredoxin-like domain-containing protein</fullName>
    </recommendedName>
</protein>
<organism evidence="1 2">
    <name type="scientific">Acidocella aminolytica 101 = DSM 11237</name>
    <dbReference type="NCBI Taxonomy" id="1120923"/>
    <lineage>
        <taxon>Bacteria</taxon>
        <taxon>Pseudomonadati</taxon>
        <taxon>Pseudomonadota</taxon>
        <taxon>Alphaproteobacteria</taxon>
        <taxon>Acetobacterales</taxon>
        <taxon>Acidocellaceae</taxon>
        <taxon>Acidocella</taxon>
    </lineage>
</organism>
<keyword evidence="2" id="KW-1185">Reference proteome</keyword>